<keyword evidence="3" id="KW-1185">Reference proteome</keyword>
<accession>A0ABV6KGK0</accession>
<evidence type="ECO:0000313" key="3">
    <source>
        <dbReference type="Proteomes" id="UP001589838"/>
    </source>
</evidence>
<name>A0ABV6KGK0_9BACI</name>
<reference evidence="2 3" key="1">
    <citation type="submission" date="2024-09" db="EMBL/GenBank/DDBJ databases">
        <authorList>
            <person name="Sun Q."/>
            <person name="Mori K."/>
        </authorList>
    </citation>
    <scope>NUCLEOTIDE SEQUENCE [LARGE SCALE GENOMIC DNA]</scope>
    <source>
        <strain evidence="2 3">NCAIM B.02610</strain>
    </source>
</reference>
<organism evidence="2 3">
    <name type="scientific">Halalkalibacter kiskunsagensis</name>
    <dbReference type="NCBI Taxonomy" id="1548599"/>
    <lineage>
        <taxon>Bacteria</taxon>
        <taxon>Bacillati</taxon>
        <taxon>Bacillota</taxon>
        <taxon>Bacilli</taxon>
        <taxon>Bacillales</taxon>
        <taxon>Bacillaceae</taxon>
        <taxon>Halalkalibacter</taxon>
    </lineage>
</organism>
<feature type="region of interest" description="Disordered" evidence="1">
    <location>
        <begin position="29"/>
        <end position="77"/>
    </location>
</feature>
<gene>
    <name evidence="2" type="ORF">ACFFHM_18675</name>
</gene>
<evidence type="ECO:0000313" key="2">
    <source>
        <dbReference type="EMBL" id="MFC0472451.1"/>
    </source>
</evidence>
<evidence type="ECO:0000256" key="1">
    <source>
        <dbReference type="SAM" id="MobiDB-lite"/>
    </source>
</evidence>
<feature type="compositionally biased region" description="Low complexity" evidence="1">
    <location>
        <begin position="31"/>
        <end position="47"/>
    </location>
</feature>
<protein>
    <recommendedName>
        <fullName evidence="4">DUF3298 domain-containing protein</fullName>
    </recommendedName>
</protein>
<dbReference type="RefSeq" id="WP_335963628.1">
    <property type="nucleotide sequence ID" value="NZ_JAXBLX010000057.1"/>
</dbReference>
<sequence length="243" mass="28095">MKKAIIGLGGVAAVFLFAFFVITGLGEEPMQQGGDEGQPNQQPQEGQVIDEGESSENENQHEEASNNELDNDFNPEVNPVENYEVFTNYELEHSGYLSEGKTFFHSETTEYILGYGHQAHATTRYQLFEQKDNKISIIRTVVEDSEHFENIEAIRSHANWEEEMVEYMVDNIQPQEELYFLYDEQVKETEVSFNHSSNMLYPVRAGEKTLYFKQGEGLWMVEYEDDITIEFYGEPQVAIRKQE</sequence>
<proteinExistence type="predicted"/>
<evidence type="ECO:0008006" key="4">
    <source>
        <dbReference type="Google" id="ProtNLM"/>
    </source>
</evidence>
<dbReference type="EMBL" id="JBHLUX010000077">
    <property type="protein sequence ID" value="MFC0472451.1"/>
    <property type="molecule type" value="Genomic_DNA"/>
</dbReference>
<comment type="caution">
    <text evidence="2">The sequence shown here is derived from an EMBL/GenBank/DDBJ whole genome shotgun (WGS) entry which is preliminary data.</text>
</comment>
<dbReference type="Proteomes" id="UP001589838">
    <property type="component" value="Unassembled WGS sequence"/>
</dbReference>